<feature type="region of interest" description="Disordered" evidence="1">
    <location>
        <begin position="1"/>
        <end position="110"/>
    </location>
</feature>
<feature type="compositionally biased region" description="Polar residues" evidence="1">
    <location>
        <begin position="325"/>
        <end position="334"/>
    </location>
</feature>
<comment type="caution">
    <text evidence="2">The sequence shown here is derived from an EMBL/GenBank/DDBJ whole genome shotgun (WGS) entry which is preliminary data.</text>
</comment>
<feature type="compositionally biased region" description="Low complexity" evidence="1">
    <location>
        <begin position="10"/>
        <end position="28"/>
    </location>
</feature>
<feature type="compositionally biased region" description="Basic and acidic residues" evidence="1">
    <location>
        <begin position="306"/>
        <end position="318"/>
    </location>
</feature>
<evidence type="ECO:0000313" key="2">
    <source>
        <dbReference type="EMBL" id="THF55922.1"/>
    </source>
</evidence>
<protein>
    <submittedName>
        <fullName evidence="2">Uncharacterized protein</fullName>
    </submittedName>
</protein>
<dbReference type="Proteomes" id="UP000307956">
    <property type="component" value="Unassembled WGS sequence"/>
</dbReference>
<feature type="region of interest" description="Disordered" evidence="1">
    <location>
        <begin position="151"/>
        <end position="183"/>
    </location>
</feature>
<dbReference type="EMBL" id="SSOD01000022">
    <property type="protein sequence ID" value="THF55922.1"/>
    <property type="molecule type" value="Genomic_DNA"/>
</dbReference>
<feature type="compositionally biased region" description="Basic and acidic residues" evidence="1">
    <location>
        <begin position="165"/>
        <end position="183"/>
    </location>
</feature>
<organism evidence="2 3">
    <name type="scientific">Pseudothauera rhizosphaerae</name>
    <dbReference type="NCBI Taxonomy" id="2565932"/>
    <lineage>
        <taxon>Bacteria</taxon>
        <taxon>Pseudomonadati</taxon>
        <taxon>Pseudomonadota</taxon>
        <taxon>Betaproteobacteria</taxon>
        <taxon>Rhodocyclales</taxon>
        <taxon>Zoogloeaceae</taxon>
        <taxon>Pseudothauera</taxon>
    </lineage>
</organism>
<accession>A0A4S4AAL7</accession>
<name>A0A4S4AAL7_9RHOO</name>
<evidence type="ECO:0000313" key="3">
    <source>
        <dbReference type="Proteomes" id="UP000307956"/>
    </source>
</evidence>
<keyword evidence="3" id="KW-1185">Reference proteome</keyword>
<reference evidence="2 3" key="1">
    <citation type="submission" date="2019-04" db="EMBL/GenBank/DDBJ databases">
        <title>Azoarcus rhizosphaerae sp. nov. isolated from rhizosphere of Ficus religiosa.</title>
        <authorList>
            <person name="Lin S.-Y."/>
            <person name="Hameed A."/>
            <person name="Hsu Y.-H."/>
            <person name="Young C.-C."/>
        </authorList>
    </citation>
    <scope>NUCLEOTIDE SEQUENCE [LARGE SCALE GENOMIC DNA]</scope>
    <source>
        <strain evidence="2 3">CC-YHH848</strain>
    </source>
</reference>
<gene>
    <name evidence="2" type="ORF">E6O51_20260</name>
</gene>
<dbReference type="RefSeq" id="WP_136386838.1">
    <property type="nucleotide sequence ID" value="NZ_SSOD01000022.1"/>
</dbReference>
<proteinExistence type="predicted"/>
<sequence>MTVKDDATQQGAPADESQAAAQEEQQQQFRSPRDEAMERMAQNRRATLAAEGVEIEQEERRSSEDESSAEGADKQEQGQKQGEQRQEEDLSADAQVAQQTDPTVIADGFDKVKVRAKIDGEEVEVSLDQVLRQFQKNGAADRRLAEATKILNEAKERATAPNDANDEKQQEEPGRADEKAPGTKELAEKAVAALMEGNEAEVATIFDEVMNGRQQQVPAIPSVEEITQSVKQQIEVESALRQFSTDYADIDSDPYLSVLAIQAVQQKVQEGTSFPDALRETGEDLRGWIKGKSGAATDEPATTAARNERLERKARLDNVRAASVTAKSSTTQEPLTEEQIRREAMEELRKSRVAQG</sequence>
<dbReference type="AlphaFoldDB" id="A0A4S4AAL7"/>
<feature type="region of interest" description="Disordered" evidence="1">
    <location>
        <begin position="289"/>
        <end position="340"/>
    </location>
</feature>
<evidence type="ECO:0000256" key="1">
    <source>
        <dbReference type="SAM" id="MobiDB-lite"/>
    </source>
</evidence>
<feature type="compositionally biased region" description="Basic and acidic residues" evidence="1">
    <location>
        <begin position="71"/>
        <end position="88"/>
    </location>
</feature>